<name>A0A1F6N0B9_9BACT</name>
<evidence type="ECO:0000313" key="1">
    <source>
        <dbReference type="EMBL" id="OGH77387.1"/>
    </source>
</evidence>
<dbReference type="AlphaFoldDB" id="A0A1F6N0B9"/>
<organism evidence="1 2">
    <name type="scientific">Candidatus Magasanikbacteria bacterium RIFCSPLOWO2_01_FULL_40_15</name>
    <dbReference type="NCBI Taxonomy" id="1798686"/>
    <lineage>
        <taxon>Bacteria</taxon>
        <taxon>Candidatus Magasanikiibacteriota</taxon>
    </lineage>
</organism>
<comment type="caution">
    <text evidence="1">The sequence shown here is derived from an EMBL/GenBank/DDBJ whole genome shotgun (WGS) entry which is preliminary data.</text>
</comment>
<evidence type="ECO:0000313" key="2">
    <source>
        <dbReference type="Proteomes" id="UP000177040"/>
    </source>
</evidence>
<protein>
    <submittedName>
        <fullName evidence="1">Uncharacterized protein</fullName>
    </submittedName>
</protein>
<reference evidence="1 2" key="1">
    <citation type="journal article" date="2016" name="Nat. Commun.">
        <title>Thousands of microbial genomes shed light on interconnected biogeochemical processes in an aquifer system.</title>
        <authorList>
            <person name="Anantharaman K."/>
            <person name="Brown C.T."/>
            <person name="Hug L.A."/>
            <person name="Sharon I."/>
            <person name="Castelle C.J."/>
            <person name="Probst A.J."/>
            <person name="Thomas B.C."/>
            <person name="Singh A."/>
            <person name="Wilkins M.J."/>
            <person name="Karaoz U."/>
            <person name="Brodie E.L."/>
            <person name="Williams K.H."/>
            <person name="Hubbard S.S."/>
            <person name="Banfield J.F."/>
        </authorList>
    </citation>
    <scope>NUCLEOTIDE SEQUENCE [LARGE SCALE GENOMIC DNA]</scope>
</reference>
<accession>A0A1F6N0B9</accession>
<sequence length="275" mass="30377">MGTHEHAPTVRVDEDGDGVPIRARGSRIVHFVESRLQLAERVHVHHVPEVDDERAGRVVGVDPLAVRSHYSETWNSGRREDGDEVDVGVRARAFHILIAVQGRVVDGAEQVRAILDPADEELGVAAEMDGHGSEHFGRESLERSMQIQHDTLELQNLAGEHVPDSALGIHDVPEAHAVLERVSHRLFGVGWRVAHLTPDLGELVVETFRLGHAGLKDLAHGLERVVDERVFDSVASDGHEAERSRVLADQVGDTLVLFGMSPELRHVQNRNSVHF</sequence>
<dbReference type="EMBL" id="MFQH01000024">
    <property type="protein sequence ID" value="OGH77387.1"/>
    <property type="molecule type" value="Genomic_DNA"/>
</dbReference>
<dbReference type="Proteomes" id="UP000177040">
    <property type="component" value="Unassembled WGS sequence"/>
</dbReference>
<gene>
    <name evidence="1" type="ORF">A2983_01640</name>
</gene>
<proteinExistence type="predicted"/>